<feature type="transmembrane region" description="Helical" evidence="1">
    <location>
        <begin position="60"/>
        <end position="78"/>
    </location>
</feature>
<name>A0A0P1F4S8_THAGE</name>
<dbReference type="STRING" id="53501.SAMN04488043_103170"/>
<proteinExistence type="predicted"/>
<evidence type="ECO:0000256" key="1">
    <source>
        <dbReference type="SAM" id="Phobius"/>
    </source>
</evidence>
<evidence type="ECO:0000313" key="3">
    <source>
        <dbReference type="Proteomes" id="UP000051587"/>
    </source>
</evidence>
<evidence type="ECO:0000313" key="2">
    <source>
        <dbReference type="EMBL" id="CUH62729.1"/>
    </source>
</evidence>
<sequence length="211" mass="23421">MFARQTWVARTLWALLFIFSAVSLIVGQWYPAFVALATLALSLAPLFLSRWAKVVIPPSFIAAATVFAGATLLLGEAFDFYDRVWWWDIAMHGTGAVGVGLIGFVLIFMMFQGDKYAAPPYAVALFAFCFAMAVGTMWEIFEFTMDSLFGFNTQKSGLPDTMGDLIVDGAGAIVGAWAGWFYLKSQEQGGLTGVIDEFVRHNPRLFQRRRK</sequence>
<feature type="transmembrane region" description="Helical" evidence="1">
    <location>
        <begin position="84"/>
        <end position="109"/>
    </location>
</feature>
<gene>
    <name evidence="2" type="ORF">TG4357_00270</name>
</gene>
<dbReference type="RefSeq" id="WP_058261067.1">
    <property type="nucleotide sequence ID" value="NZ_CP051181.1"/>
</dbReference>
<keyword evidence="3" id="KW-1185">Reference proteome</keyword>
<protein>
    <recommendedName>
        <fullName evidence="4">Membrane-spanning protein</fullName>
    </recommendedName>
</protein>
<feature type="transmembrane region" description="Helical" evidence="1">
    <location>
        <begin position="7"/>
        <end position="26"/>
    </location>
</feature>
<dbReference type="OrthoDB" id="4966203at2"/>
<dbReference type="AlphaFoldDB" id="A0A0P1F4S8"/>
<keyword evidence="1" id="KW-0472">Membrane</keyword>
<dbReference type="Pfam" id="PF09997">
    <property type="entry name" value="DUF2238"/>
    <property type="match status" value="1"/>
</dbReference>
<dbReference type="InterPro" id="IPR014509">
    <property type="entry name" value="YjdF-like"/>
</dbReference>
<dbReference type="Proteomes" id="UP000051587">
    <property type="component" value="Unassembled WGS sequence"/>
</dbReference>
<dbReference type="EMBL" id="CYSA01000003">
    <property type="protein sequence ID" value="CUH62729.1"/>
    <property type="molecule type" value="Genomic_DNA"/>
</dbReference>
<keyword evidence="1" id="KW-1133">Transmembrane helix</keyword>
<keyword evidence="1" id="KW-0812">Transmembrane</keyword>
<evidence type="ECO:0008006" key="4">
    <source>
        <dbReference type="Google" id="ProtNLM"/>
    </source>
</evidence>
<organism evidence="2 3">
    <name type="scientific">Thalassovita gelatinovora</name>
    <name type="common">Thalassobius gelatinovorus</name>
    <dbReference type="NCBI Taxonomy" id="53501"/>
    <lineage>
        <taxon>Bacteria</taxon>
        <taxon>Pseudomonadati</taxon>
        <taxon>Pseudomonadota</taxon>
        <taxon>Alphaproteobacteria</taxon>
        <taxon>Rhodobacterales</taxon>
        <taxon>Roseobacteraceae</taxon>
        <taxon>Thalassovita</taxon>
    </lineage>
</organism>
<reference evidence="2 3" key="1">
    <citation type="submission" date="2015-09" db="EMBL/GenBank/DDBJ databases">
        <authorList>
            <consortium name="Swine Surveillance"/>
        </authorList>
    </citation>
    <scope>NUCLEOTIDE SEQUENCE [LARGE SCALE GENOMIC DNA]</scope>
    <source>
        <strain evidence="2 3">CECT 4357</strain>
    </source>
</reference>
<accession>A0A0P1F4S8</accession>
<feature type="transmembrane region" description="Helical" evidence="1">
    <location>
        <begin position="121"/>
        <end position="141"/>
    </location>
</feature>